<reference evidence="1 2" key="1">
    <citation type="journal article" date="2019" name="Commun. Biol.">
        <title>The bagworm genome reveals a unique fibroin gene that provides high tensile strength.</title>
        <authorList>
            <person name="Kono N."/>
            <person name="Nakamura H."/>
            <person name="Ohtoshi R."/>
            <person name="Tomita M."/>
            <person name="Numata K."/>
            <person name="Arakawa K."/>
        </authorList>
    </citation>
    <scope>NUCLEOTIDE SEQUENCE [LARGE SCALE GENOMIC DNA]</scope>
</reference>
<organism evidence="1 2">
    <name type="scientific">Eumeta variegata</name>
    <name type="common">Bagworm moth</name>
    <name type="synonym">Eumeta japonica</name>
    <dbReference type="NCBI Taxonomy" id="151549"/>
    <lineage>
        <taxon>Eukaryota</taxon>
        <taxon>Metazoa</taxon>
        <taxon>Ecdysozoa</taxon>
        <taxon>Arthropoda</taxon>
        <taxon>Hexapoda</taxon>
        <taxon>Insecta</taxon>
        <taxon>Pterygota</taxon>
        <taxon>Neoptera</taxon>
        <taxon>Endopterygota</taxon>
        <taxon>Lepidoptera</taxon>
        <taxon>Glossata</taxon>
        <taxon>Ditrysia</taxon>
        <taxon>Tineoidea</taxon>
        <taxon>Psychidae</taxon>
        <taxon>Oiketicinae</taxon>
        <taxon>Eumeta</taxon>
    </lineage>
</organism>
<evidence type="ECO:0000313" key="1">
    <source>
        <dbReference type="EMBL" id="GBP76154.1"/>
    </source>
</evidence>
<proteinExistence type="predicted"/>
<sequence length="87" mass="9977">MLERVMGTEKEVGRRRWCVRAPKVKDENVEQLKDSLGNFKWYETANQKVKKGIPFKLLFECTIVVHILDSNSVLSFGIPTAHLCVAE</sequence>
<accession>A0A4C1YMB3</accession>
<dbReference type="EMBL" id="BGZK01001278">
    <property type="protein sequence ID" value="GBP76154.1"/>
    <property type="molecule type" value="Genomic_DNA"/>
</dbReference>
<comment type="caution">
    <text evidence="1">The sequence shown here is derived from an EMBL/GenBank/DDBJ whole genome shotgun (WGS) entry which is preliminary data.</text>
</comment>
<dbReference type="Proteomes" id="UP000299102">
    <property type="component" value="Unassembled WGS sequence"/>
</dbReference>
<evidence type="ECO:0000313" key="2">
    <source>
        <dbReference type="Proteomes" id="UP000299102"/>
    </source>
</evidence>
<protein>
    <submittedName>
        <fullName evidence="1">Uncharacterized protein</fullName>
    </submittedName>
</protein>
<name>A0A4C1YMB3_EUMVA</name>
<dbReference type="AlphaFoldDB" id="A0A4C1YMB3"/>
<keyword evidence="2" id="KW-1185">Reference proteome</keyword>
<gene>
    <name evidence="1" type="ORF">EVAR_56026_1</name>
</gene>